<feature type="region of interest" description="Disordered" evidence="1">
    <location>
        <begin position="90"/>
        <end position="125"/>
    </location>
</feature>
<protein>
    <submittedName>
        <fullName evidence="2">Uncharacterized protein</fullName>
    </submittedName>
</protein>
<feature type="compositionally biased region" description="Acidic residues" evidence="1">
    <location>
        <begin position="116"/>
        <end position="125"/>
    </location>
</feature>
<gene>
    <name evidence="2" type="ORF">ACFQ5X_34330</name>
</gene>
<feature type="compositionally biased region" description="Basic and acidic residues" evidence="1">
    <location>
        <begin position="105"/>
        <end position="115"/>
    </location>
</feature>
<evidence type="ECO:0000313" key="2">
    <source>
        <dbReference type="EMBL" id="MFD1310896.1"/>
    </source>
</evidence>
<reference evidence="3" key="1">
    <citation type="journal article" date="2019" name="Int. J. Syst. Evol. Microbiol.">
        <title>The Global Catalogue of Microorganisms (GCM) 10K type strain sequencing project: providing services to taxonomists for standard genome sequencing and annotation.</title>
        <authorList>
            <consortium name="The Broad Institute Genomics Platform"/>
            <consortium name="The Broad Institute Genome Sequencing Center for Infectious Disease"/>
            <person name="Wu L."/>
            <person name="Ma J."/>
        </authorList>
    </citation>
    <scope>NUCLEOTIDE SEQUENCE [LARGE SCALE GENOMIC DNA]</scope>
    <source>
        <strain evidence="3">CGMCC 4.7020</strain>
    </source>
</reference>
<evidence type="ECO:0000313" key="3">
    <source>
        <dbReference type="Proteomes" id="UP001597058"/>
    </source>
</evidence>
<dbReference type="RefSeq" id="WP_168525074.1">
    <property type="nucleotide sequence ID" value="NZ_JBHSKH010000028.1"/>
</dbReference>
<proteinExistence type="predicted"/>
<keyword evidence="3" id="KW-1185">Reference proteome</keyword>
<dbReference type="Proteomes" id="UP001597058">
    <property type="component" value="Unassembled WGS sequence"/>
</dbReference>
<evidence type="ECO:0000256" key="1">
    <source>
        <dbReference type="SAM" id="MobiDB-lite"/>
    </source>
</evidence>
<name>A0ABW3XMS0_9ACTN</name>
<comment type="caution">
    <text evidence="2">The sequence shown here is derived from an EMBL/GenBank/DDBJ whole genome shotgun (WGS) entry which is preliminary data.</text>
</comment>
<sequence length="125" mass="13812">MTRPEIARALGATVLASVGTATAFHHLWWQTGVFWALALFLAQGTVRERRARHDRQRRARVAAERTELAARGPAPLPVPCCPIWKSSQGAVHGADCTRPPPARTTLHDAEQRILDQLDDDTRDTA</sequence>
<organism evidence="2 3">
    <name type="scientific">Streptomyces kaempferi</name>
    <dbReference type="NCBI Taxonomy" id="333725"/>
    <lineage>
        <taxon>Bacteria</taxon>
        <taxon>Bacillati</taxon>
        <taxon>Actinomycetota</taxon>
        <taxon>Actinomycetes</taxon>
        <taxon>Kitasatosporales</taxon>
        <taxon>Streptomycetaceae</taxon>
        <taxon>Streptomyces</taxon>
    </lineage>
</organism>
<dbReference type="EMBL" id="JBHTMM010000063">
    <property type="protein sequence ID" value="MFD1310896.1"/>
    <property type="molecule type" value="Genomic_DNA"/>
</dbReference>
<accession>A0ABW3XMS0</accession>